<dbReference type="GO" id="GO:0043296">
    <property type="term" value="C:apical junction complex"/>
    <property type="evidence" value="ECO:0007669"/>
    <property type="project" value="TreeGrafter"/>
</dbReference>
<dbReference type="SMART" id="SM00228">
    <property type="entry name" value="PDZ"/>
    <property type="match status" value="3"/>
</dbReference>
<dbReference type="GO" id="GO:0051301">
    <property type="term" value="P:cell division"/>
    <property type="evidence" value="ECO:0007669"/>
    <property type="project" value="UniProtKB-KW"/>
</dbReference>
<feature type="compositionally biased region" description="Basic and acidic residues" evidence="5">
    <location>
        <begin position="792"/>
        <end position="804"/>
    </location>
</feature>
<organism evidence="7 8">
    <name type="scientific">Eleginops maclovinus</name>
    <name type="common">Patagonian blennie</name>
    <name type="synonym">Eleginus maclovinus</name>
    <dbReference type="NCBI Taxonomy" id="56733"/>
    <lineage>
        <taxon>Eukaryota</taxon>
        <taxon>Metazoa</taxon>
        <taxon>Chordata</taxon>
        <taxon>Craniata</taxon>
        <taxon>Vertebrata</taxon>
        <taxon>Euteleostomi</taxon>
        <taxon>Actinopterygii</taxon>
        <taxon>Neopterygii</taxon>
        <taxon>Teleostei</taxon>
        <taxon>Neoteleostei</taxon>
        <taxon>Acanthomorphata</taxon>
        <taxon>Eupercaria</taxon>
        <taxon>Perciformes</taxon>
        <taxon>Notothenioidei</taxon>
        <taxon>Eleginopidae</taxon>
        <taxon>Eleginops</taxon>
    </lineage>
</organism>
<accession>A0AAN7WUB8</accession>
<dbReference type="Gene3D" id="3.10.20.90">
    <property type="entry name" value="Phosphatidylinositol 3-kinase Catalytic Subunit, Chain A, domain 1"/>
    <property type="match status" value="1"/>
</dbReference>
<dbReference type="InterPro" id="IPR052213">
    <property type="entry name" value="PAR3"/>
</dbReference>
<dbReference type="GO" id="GO:0005938">
    <property type="term" value="C:cell cortex"/>
    <property type="evidence" value="ECO:0007669"/>
    <property type="project" value="TreeGrafter"/>
</dbReference>
<dbReference type="GO" id="GO:0007155">
    <property type="term" value="P:cell adhesion"/>
    <property type="evidence" value="ECO:0007669"/>
    <property type="project" value="TreeGrafter"/>
</dbReference>
<dbReference type="PANTHER" id="PTHR16484:SF4">
    <property type="entry name" value="PARTITIONING DEFECTIVE 3 HOMOLOG B"/>
    <property type="match status" value="1"/>
</dbReference>
<evidence type="ECO:0000256" key="2">
    <source>
        <dbReference type="ARBA" id="ARBA00022618"/>
    </source>
</evidence>
<dbReference type="GO" id="GO:0000226">
    <property type="term" value="P:microtubule cytoskeleton organization"/>
    <property type="evidence" value="ECO:0007669"/>
    <property type="project" value="TreeGrafter"/>
</dbReference>
<dbReference type="GO" id="GO:0051660">
    <property type="term" value="P:establishment of centrosome localization"/>
    <property type="evidence" value="ECO:0007669"/>
    <property type="project" value="TreeGrafter"/>
</dbReference>
<evidence type="ECO:0000256" key="3">
    <source>
        <dbReference type="ARBA" id="ARBA00022737"/>
    </source>
</evidence>
<dbReference type="GO" id="GO:0045197">
    <property type="term" value="P:establishment or maintenance of epithelial cell apical/basal polarity"/>
    <property type="evidence" value="ECO:0007669"/>
    <property type="project" value="TreeGrafter"/>
</dbReference>
<feature type="compositionally biased region" description="Basic and acidic residues" evidence="5">
    <location>
        <begin position="1240"/>
        <end position="1264"/>
    </location>
</feature>
<dbReference type="GO" id="GO:0035091">
    <property type="term" value="F:phosphatidylinositol binding"/>
    <property type="evidence" value="ECO:0007669"/>
    <property type="project" value="TreeGrafter"/>
</dbReference>
<protein>
    <recommendedName>
        <fullName evidence="6">PDZ domain-containing protein</fullName>
    </recommendedName>
</protein>
<dbReference type="CDD" id="cd06691">
    <property type="entry name" value="PDZ1_Par3-like"/>
    <property type="match status" value="1"/>
</dbReference>
<feature type="compositionally biased region" description="Basic and acidic residues" evidence="5">
    <location>
        <begin position="1221"/>
        <end position="1232"/>
    </location>
</feature>
<feature type="region of interest" description="Disordered" evidence="5">
    <location>
        <begin position="309"/>
        <end position="418"/>
    </location>
</feature>
<feature type="compositionally biased region" description="Basic residues" evidence="5">
    <location>
        <begin position="1034"/>
        <end position="1049"/>
    </location>
</feature>
<feature type="compositionally biased region" description="Polar residues" evidence="5">
    <location>
        <begin position="716"/>
        <end position="725"/>
    </location>
</feature>
<reference evidence="7 8" key="1">
    <citation type="journal article" date="2023" name="Genes (Basel)">
        <title>Chromosome-Level Genome Assembly and Circadian Gene Repertoire of the Patagonia Blennie Eleginops maclovinus-The Closest Ancestral Proxy of Antarctic Cryonotothenioids.</title>
        <authorList>
            <person name="Cheng C.C."/>
            <person name="Rivera-Colon A.G."/>
            <person name="Minhas B.F."/>
            <person name="Wilson L."/>
            <person name="Rayamajhi N."/>
            <person name="Vargas-Chacoff L."/>
            <person name="Catchen J.M."/>
        </authorList>
    </citation>
    <scope>NUCLEOTIDE SEQUENCE [LARGE SCALE GENOMIC DNA]</scope>
    <source>
        <strain evidence="7">JMC-PN-2008</strain>
    </source>
</reference>
<feature type="domain" description="PDZ" evidence="6">
    <location>
        <begin position="535"/>
        <end position="610"/>
    </location>
</feature>
<feature type="compositionally biased region" description="Basic and acidic residues" evidence="5">
    <location>
        <begin position="1074"/>
        <end position="1092"/>
    </location>
</feature>
<feature type="compositionally biased region" description="Polar residues" evidence="5">
    <location>
        <begin position="631"/>
        <end position="658"/>
    </location>
</feature>
<dbReference type="InterPro" id="IPR001478">
    <property type="entry name" value="PDZ"/>
</dbReference>
<reference evidence="7 8" key="2">
    <citation type="journal article" date="2023" name="Mol. Biol. Evol.">
        <title>Genomics of Secondarily Temperate Adaptation in the Only Non-Antarctic Icefish.</title>
        <authorList>
            <person name="Rivera-Colon A.G."/>
            <person name="Rayamajhi N."/>
            <person name="Minhas B.F."/>
            <person name="Madrigal G."/>
            <person name="Bilyk K.T."/>
            <person name="Yoon V."/>
            <person name="Hune M."/>
            <person name="Gregory S."/>
            <person name="Cheng C.H.C."/>
            <person name="Catchen J.M."/>
        </authorList>
    </citation>
    <scope>NUCLEOTIDE SEQUENCE [LARGE SCALE GENOMIC DNA]</scope>
    <source>
        <strain evidence="7">JMC-PN-2008</strain>
    </source>
</reference>
<evidence type="ECO:0000256" key="1">
    <source>
        <dbReference type="ARBA" id="ARBA00005358"/>
    </source>
</evidence>
<dbReference type="Pfam" id="PF12053">
    <property type="entry name" value="Par3_HAL_N_term"/>
    <property type="match status" value="1"/>
</dbReference>
<dbReference type="FunFam" id="2.30.42.10:FF:000078">
    <property type="entry name" value="Partitioning defective 3 homolog B"/>
    <property type="match status" value="1"/>
</dbReference>
<dbReference type="GO" id="GO:0016324">
    <property type="term" value="C:apical plasma membrane"/>
    <property type="evidence" value="ECO:0007669"/>
    <property type="project" value="TreeGrafter"/>
</dbReference>
<feature type="region of interest" description="Disordered" evidence="5">
    <location>
        <begin position="957"/>
        <end position="1369"/>
    </location>
</feature>
<dbReference type="InterPro" id="IPR036034">
    <property type="entry name" value="PDZ_sf"/>
</dbReference>
<proteinExistence type="inferred from homology"/>
<feature type="region of interest" description="Disordered" evidence="5">
    <location>
        <begin position="139"/>
        <end position="168"/>
    </location>
</feature>
<dbReference type="InterPro" id="IPR021922">
    <property type="entry name" value="Par3/HAL_N"/>
</dbReference>
<dbReference type="EMBL" id="JAUZQC010000026">
    <property type="protein sequence ID" value="KAK5847609.1"/>
    <property type="molecule type" value="Genomic_DNA"/>
</dbReference>
<feature type="domain" description="PDZ" evidence="6">
    <location>
        <begin position="420"/>
        <end position="493"/>
    </location>
</feature>
<dbReference type="Proteomes" id="UP001346869">
    <property type="component" value="Unassembled WGS sequence"/>
</dbReference>
<dbReference type="CDD" id="cd23059">
    <property type="entry name" value="PDZ3_Par3-like"/>
    <property type="match status" value="1"/>
</dbReference>
<dbReference type="GO" id="GO:0008104">
    <property type="term" value="P:intracellular protein localization"/>
    <property type="evidence" value="ECO:0007669"/>
    <property type="project" value="TreeGrafter"/>
</dbReference>
<keyword evidence="4" id="KW-0131">Cell cycle</keyword>
<feature type="compositionally biased region" description="Basic and acidic residues" evidence="5">
    <location>
        <begin position="323"/>
        <end position="352"/>
    </location>
</feature>
<comment type="similarity">
    <text evidence="1">Belongs to the PAR3 family.</text>
</comment>
<feature type="compositionally biased region" description="Low complexity" evidence="5">
    <location>
        <begin position="663"/>
        <end position="685"/>
    </location>
</feature>
<gene>
    <name evidence="7" type="ORF">PBY51_016723</name>
</gene>
<dbReference type="PANTHER" id="PTHR16484">
    <property type="entry name" value="PARTITIONING DEFECTIVE 3 RELATED"/>
    <property type="match status" value="1"/>
</dbReference>
<dbReference type="Gene3D" id="2.30.42.10">
    <property type="match status" value="3"/>
</dbReference>
<feature type="compositionally biased region" description="Low complexity" evidence="5">
    <location>
        <begin position="1012"/>
        <end position="1025"/>
    </location>
</feature>
<evidence type="ECO:0000256" key="5">
    <source>
        <dbReference type="SAM" id="MobiDB-lite"/>
    </source>
</evidence>
<evidence type="ECO:0000313" key="8">
    <source>
        <dbReference type="Proteomes" id="UP001346869"/>
    </source>
</evidence>
<dbReference type="GO" id="GO:0005912">
    <property type="term" value="C:adherens junction"/>
    <property type="evidence" value="ECO:0007669"/>
    <property type="project" value="TreeGrafter"/>
</dbReference>
<keyword evidence="8" id="KW-1185">Reference proteome</keyword>
<feature type="compositionally biased region" description="Basic and acidic residues" evidence="5">
    <location>
        <begin position="1050"/>
        <end position="1059"/>
    </location>
</feature>
<evidence type="ECO:0000256" key="4">
    <source>
        <dbReference type="ARBA" id="ARBA00023306"/>
    </source>
</evidence>
<feature type="region of interest" description="Disordered" evidence="5">
    <location>
        <begin position="631"/>
        <end position="742"/>
    </location>
</feature>
<feature type="domain" description="PDZ" evidence="6">
    <location>
        <begin position="208"/>
        <end position="274"/>
    </location>
</feature>
<comment type="caution">
    <text evidence="7">The sequence shown here is derived from an EMBL/GenBank/DDBJ whole genome shotgun (WGS) entry which is preliminary data.</text>
</comment>
<dbReference type="FunFam" id="2.30.42.10:FF:000011">
    <property type="entry name" value="partitioning defective 3 homolog isoform X1"/>
    <property type="match status" value="1"/>
</dbReference>
<keyword evidence="2" id="KW-0132">Cell division</keyword>
<dbReference type="SUPFAM" id="SSF50156">
    <property type="entry name" value="PDZ domain-like"/>
    <property type="match status" value="3"/>
</dbReference>
<dbReference type="Pfam" id="PF00595">
    <property type="entry name" value="PDZ"/>
    <property type="match status" value="2"/>
</dbReference>
<evidence type="ECO:0000313" key="7">
    <source>
        <dbReference type="EMBL" id="KAK5847609.1"/>
    </source>
</evidence>
<sequence length="1369" mass="151300">MKVTVTFGDTSVVVPCKAGWTVWDLTEQATRRYRRVLEQHGESEVKTQRLEYMEGGILDMDDLLSDLVEDRDKLVAVFEVQRGRTESPIETLSNGYSSAAPSPEPLFYFPHMQFQEPIRAEIEVTEASLKANTPLLVRSSSDSALTPHHEARATPPPDNHSNKSPEPEINHVLKGALDRLHTDDPPAKMSQVNFSTLTRMVEFQGDWGPLGIHVIPYCSSLSGRTLGLHIKGLEENSRSKRENLFQQGESIVQINDTPLQDKTFAQAQEVFRQAMISPSSSVRLEVLPLANKPRYEKNLIGQLFTGDAKDVPAKSKSPMSLRAKTDSQPEPKRDIKPNANLEVRRPDPRARTPEPLVVNAPPVELRPGPGSLERVSPTDPSRAESSSPPPRTRSQSPESNRSPLPGTGTLTGRKGGKKLKIDLKKGTEGLGFTVVTRDSSVHGPGPILVKNILQRGAAVKDGRLQPGDRILEVNGVDMTGRSQEELVAMLRSTRQGESVCVVVARQEDIFLPRELKGEEEGSLVLEDGREQLMYEIPLNESGSAGLGVSLKGNKSRETGEDLGIFIKSIIHGGAAYKDGRLNVNDQMIAVNGESLLGRSNHAAMETLRHSMSSEGNARGTIQLVVLRAARQTGSPAPNSNGSSAHPQYNYTGSNNQVRASDGPPQQQQQQQQPPLPCRSSSLLPTLRRRASEPLSIGLRQRHTQRPGDTHTRHTYGLNQERSSGYTFGLAQRDSDDEGGYAQKDAYRPASQYEFGFVSHSHTLSDFPTNLNRECYDYGYTHSRALAETHRHDRPDNAHTHKDSWGHSAYQGPSRVPNTEPTMNGGHTPMMANNNHYVNPGSARLPATTVNGTYGNYDDHEDYDDGFPPPPSPGSVEEMNRDLPLTPPHHSKFQKERHENAAFYADDNRPRNRASKSMDMVADESNMGSLVGQRNEPSAGGALGPTLGLCKSSSLESLQTAVSEGERRSTQAQLPFHRPRPHMVRGRGANQSFRIAIDKSYDGPSEDDDDGSEQSSGQETPVSSSSRPDVDDGKKKKKTKGKKKEKKSKPKKESVDDPEKKTKKKGFGLLRFGKKKDDKSKDAAKSSKNKLEALSEEELDRIPDQRDSYDPSYATIPSGHATPDSASFPDVEDDDSDPNYARISNFRQPPSPQSFVSRTPSPAPLTGGPNPLRASSEELDGLYAKVNKSRHPPAQADSDPRLQGQRREYQQNRAAPGYDELEGARRRALENDPNRMAPRGAESRTAPRYEELDRQYPTQPRRDPYDYPTHSRPVPRDPAPYQGRVQAPNNQRYYPSSPRADQQHRAAVRQDVLPPPNAGQRGRHYYEAAGGRVDGYRQASPGRYASPERHPDTGERYGDDRQKNPLIGAV</sequence>
<keyword evidence="3" id="KW-0677">Repeat</keyword>
<feature type="region of interest" description="Disordered" evidence="5">
    <location>
        <begin position="792"/>
        <end position="829"/>
    </location>
</feature>
<feature type="compositionally biased region" description="Polar residues" evidence="5">
    <location>
        <begin position="1144"/>
        <end position="1159"/>
    </location>
</feature>
<dbReference type="GO" id="GO:0030010">
    <property type="term" value="P:establishment of cell polarity"/>
    <property type="evidence" value="ECO:0007669"/>
    <property type="project" value="TreeGrafter"/>
</dbReference>
<name>A0AAN7WUB8_ELEMC</name>
<feature type="compositionally biased region" description="Basic and acidic residues" evidence="5">
    <location>
        <begin position="1345"/>
        <end position="1362"/>
    </location>
</feature>
<feature type="compositionally biased region" description="Low complexity" evidence="5">
    <location>
        <begin position="392"/>
        <end position="412"/>
    </location>
</feature>
<feature type="compositionally biased region" description="Basic and acidic residues" evidence="5">
    <location>
        <begin position="1099"/>
        <end position="1108"/>
    </location>
</feature>
<evidence type="ECO:0000259" key="6">
    <source>
        <dbReference type="PROSITE" id="PS50106"/>
    </source>
</evidence>
<dbReference type="CDD" id="cd23058">
    <property type="entry name" value="PDZ2_Par3-like"/>
    <property type="match status" value="1"/>
</dbReference>
<dbReference type="PROSITE" id="PS50106">
    <property type="entry name" value="PDZ"/>
    <property type="match status" value="3"/>
</dbReference>